<dbReference type="InterPro" id="IPR050261">
    <property type="entry name" value="FrsA_esterase"/>
</dbReference>
<organism evidence="3">
    <name type="scientific">uncultured Thermomicrobiales bacterium</name>
    <dbReference type="NCBI Taxonomy" id="1645740"/>
    <lineage>
        <taxon>Bacteria</taxon>
        <taxon>Pseudomonadati</taxon>
        <taxon>Thermomicrobiota</taxon>
        <taxon>Thermomicrobia</taxon>
        <taxon>Thermomicrobiales</taxon>
        <taxon>environmental samples</taxon>
    </lineage>
</organism>
<feature type="region of interest" description="Disordered" evidence="2">
    <location>
        <begin position="76"/>
        <end position="100"/>
    </location>
</feature>
<name>A0A6J4UY17_9BACT</name>
<dbReference type="PANTHER" id="PTHR22946">
    <property type="entry name" value="DIENELACTONE HYDROLASE DOMAIN-CONTAINING PROTEIN-RELATED"/>
    <property type="match status" value="1"/>
</dbReference>
<dbReference type="SUPFAM" id="SSF53474">
    <property type="entry name" value="alpha/beta-Hydrolases"/>
    <property type="match status" value="1"/>
</dbReference>
<dbReference type="PANTHER" id="PTHR22946:SF9">
    <property type="entry name" value="POLYKETIDE TRANSFERASE AF380"/>
    <property type="match status" value="1"/>
</dbReference>
<accession>A0A6J4UY17</accession>
<sequence length="401" mass="41657">MGQQLYVPWGGWSGGGGDPIAAVGDHRRGNAPYESVAMAVETDQSGPLVKRRSSRLGVLLALFVVLAGRVPPPDAGAAQGAEELPLPPRQPPSGPGGAAGRFEEVVVTRSGSAPLGFWLFEPAGPVDQNRGDADNPLPLVLFLHGFTAVDPERYRLWIDHIVRRGAVVVYPDYQRATPLGDDWSTFLPNTIGAVRSALASLRSSGGGNVDLTRLAVVGHSLGGVLAIGYAAVASAARVPPADVVMAVEPGGCGGCPPLSEGQGAPLPDLARVPATTKLLVLVGDADNVVGDGAAKRIWAGTTSVPAADRDYVTVVSDHHGSPPLRADHLFPQTKGRGSTTDALDWFGAWKLLDLLIDCAYDGLDCDDALGGSIRQRTMGTWSDGTPVAELRVSDGPAASNR</sequence>
<evidence type="ECO:0000256" key="1">
    <source>
        <dbReference type="ARBA" id="ARBA00022801"/>
    </source>
</evidence>
<dbReference type="GO" id="GO:0052689">
    <property type="term" value="F:carboxylic ester hydrolase activity"/>
    <property type="evidence" value="ECO:0007669"/>
    <property type="project" value="UniProtKB-ARBA"/>
</dbReference>
<proteinExistence type="predicted"/>
<dbReference type="AlphaFoldDB" id="A0A6J4UY17"/>
<evidence type="ECO:0000256" key="2">
    <source>
        <dbReference type="SAM" id="MobiDB-lite"/>
    </source>
</evidence>
<keyword evidence="1" id="KW-0378">Hydrolase</keyword>
<evidence type="ECO:0000313" key="3">
    <source>
        <dbReference type="EMBL" id="CAA9560004.1"/>
    </source>
</evidence>
<dbReference type="InterPro" id="IPR029058">
    <property type="entry name" value="AB_hydrolase_fold"/>
</dbReference>
<gene>
    <name evidence="3" type="ORF">AVDCRST_MAG19-1718</name>
</gene>
<protein>
    <submittedName>
        <fullName evidence="3">Uncharacterized protein</fullName>
    </submittedName>
</protein>
<reference evidence="3" key="1">
    <citation type="submission" date="2020-02" db="EMBL/GenBank/DDBJ databases">
        <authorList>
            <person name="Meier V. D."/>
        </authorList>
    </citation>
    <scope>NUCLEOTIDE SEQUENCE</scope>
    <source>
        <strain evidence="3">AVDCRST_MAG19</strain>
    </source>
</reference>
<dbReference type="EMBL" id="CADCWL010000072">
    <property type="protein sequence ID" value="CAA9560004.1"/>
    <property type="molecule type" value="Genomic_DNA"/>
</dbReference>
<feature type="compositionally biased region" description="Pro residues" evidence="2">
    <location>
        <begin position="85"/>
        <end position="94"/>
    </location>
</feature>
<dbReference type="Gene3D" id="3.40.50.1820">
    <property type="entry name" value="alpha/beta hydrolase"/>
    <property type="match status" value="1"/>
</dbReference>